<dbReference type="SMART" id="SM00060">
    <property type="entry name" value="FN3"/>
    <property type="match status" value="14"/>
</dbReference>
<dbReference type="GO" id="GO:0043235">
    <property type="term" value="C:receptor complex"/>
    <property type="evidence" value="ECO:0007669"/>
    <property type="project" value="TreeGrafter"/>
</dbReference>
<evidence type="ECO:0000256" key="6">
    <source>
        <dbReference type="ARBA" id="ARBA00022912"/>
    </source>
</evidence>
<feature type="domain" description="Fibronectin type-III" evidence="14">
    <location>
        <begin position="614"/>
        <end position="698"/>
    </location>
</feature>
<dbReference type="InterPro" id="IPR003595">
    <property type="entry name" value="Tyr_Pase_cat"/>
</dbReference>
<accession>A0A6G1QPS3</accession>
<dbReference type="SMART" id="SM00404">
    <property type="entry name" value="PTPc_motif"/>
    <property type="match status" value="1"/>
</dbReference>
<keyword evidence="6" id="KW-0904">Protein phosphatase</keyword>
<comment type="subcellular location">
    <subcellularLocation>
        <location evidence="1">Membrane</location>
        <topology evidence="1">Single-pass type I membrane protein</topology>
    </subcellularLocation>
</comment>
<sequence>MVKPLSVKITSNHLLLCIFLCLLWGVTDINTSTTTVTNTKVSSTTISTAISPPENVKSVSRLRQNESRITLKWDKVNNISTYMLQYDEKGSDIINASYREKSVEHVVSFLAAGKIFNFTLITVLERINSTGFAFTAVIAPPNVNEFRSVGQNETSITLQWKKVNGILDYVLQYGNISGANVRGEANNDNVTYTASHLNSGTQYNFTLFTVFENVSSTGVHLISVTDLKSGTEYYFTLFTVFKNVRSTGVNLSAVTAPTNAENFRSVGQNETSITLQWKKVDDILDYVLQYGNISGANVRGEANNDNVTYTASHLNSGTQYNFTLFTVFKNVRSTGVNLSAVTAPPNAEEFKSVGQNETSVTLQWIKGNGIYNYTLKFNNTEKNVEDENVTFIASHLKSGTEYYFTLFTVFKNVRSTGVNLSAVTAPPNAEEFKSVGQNETSVTLQWIKGDGIYNYTLKFNDKETVVTGNEDNNVMFIASDLKSGTEYGFTLFTVFKNVRSTGVNLSAVTAPANAENSGENFRSVGQNETSITLQWKKVNGILDYVLQYGNISGANVRGEANNDNVTYTASHLNSGTQYNFTLFTVFENVSSTGVHLISVTGKFTLLWYTYINTPPNAEEFKSVGQNETSVTLQWIKGNGIYNYTLKFNNTEKNVEDENVTFIASHLKSGTEYYFTLFTVFKNVRSTGVNLSAVTAPPNAEEFKSVGQNETSVTLQWIKGDGIYNYTLKFNDKETVVTGNEDNNVMFIASDLKSGTEYGFTLFTVFKNVRSSGVNLSAVTAPANAENSGENFRSVGQNETSITLQWKKVNGILDYVLQYGNISGANVRGEANNDNVTYTASHLNSGTQYNFTLFTVFENVSSTGVHLISVTGKFTLLWYTYINTPPNAEEFKSVGQNETSVTLQWIKGNGIYNYTLKFNNTEKNVEDENVTFIASHLKSGTEYYFTLFTVFKNVRSTGVNLSAVTAPPNAEEFKSVGQNETSVTLQWIKGDGIYNYTLKFNDKETVVTGNEDNNVMFIASDLKSGTEYGFTLFTVFKNVRSSGVNLSAVTAPTNAENFRSVGQNETSITLRWKKVNGIFNYIIKFNNIEKNVTGNENNNVTFIASDLKSGTQYHFTLFTVFKNVRSTGVNLSAVTAPSNTDAFKSIGQNETSITLQWKKVEGISKYTLAFNKTRINVNAEKEQVTHTILELKSGTKYNFTLFTEFKNVSSSGQNLTAVTAPENVKNVQVLGQNESSITLTWGKVNNISTYILQYVNNNDTILGQSSPFDQGTLVTYAVTLLTPGRKYNFIVITVFEEVSSTGYRFNAATGPPSLRAHCEYEASGYSIKIILDETDGVWTAVEINVIGKTLVYNKNQNYKISGFQPAKNYEVSLTSLSGNVSSSTAFVFECSTDPRALNLWLYIFVTMFKMFFHMQSLAPVGTEQTRRAAVLPENKPKNRFNNVLPYDWSRVRLTTHLSGTSDYINANYMPGFNSNREYIATQGPLPSTVNDFWRMIWEQRVMGIVMVTNCTEGGRTKCEQYWPANRNPCLYDKLEVTMIYEQQEPNWTLREFNVKHRNSSESRTVKHFHFTAWPDHGVPQSTEVLIQFRALVRQHIERQGNGAPTVVHCSAGVGRTGTIIALDVFLQEMDKKGEIGINAFVHKMRLSRPHMVQTESQYIFLHQCIVDSLHPCENNEENIYENTEGIYVNATALREFRNTTND</sequence>
<dbReference type="PROSITE" id="PS50055">
    <property type="entry name" value="TYR_PHOSPHATASE_PTP"/>
    <property type="match status" value="1"/>
</dbReference>
<dbReference type="SUPFAM" id="SSF49265">
    <property type="entry name" value="Fibronectin type III"/>
    <property type="match status" value="9"/>
</dbReference>
<dbReference type="Gene3D" id="2.60.40.10">
    <property type="entry name" value="Immunoglobulins"/>
    <property type="match status" value="13"/>
</dbReference>
<organism evidence="15 16">
    <name type="scientific">Channa argus</name>
    <name type="common">Northern snakehead</name>
    <name type="synonym">Ophicephalus argus</name>
    <dbReference type="NCBI Taxonomy" id="215402"/>
    <lineage>
        <taxon>Eukaryota</taxon>
        <taxon>Metazoa</taxon>
        <taxon>Chordata</taxon>
        <taxon>Craniata</taxon>
        <taxon>Vertebrata</taxon>
        <taxon>Euteleostomi</taxon>
        <taxon>Actinopterygii</taxon>
        <taxon>Neopterygii</taxon>
        <taxon>Teleostei</taxon>
        <taxon>Neoteleostei</taxon>
        <taxon>Acanthomorphata</taxon>
        <taxon>Anabantaria</taxon>
        <taxon>Anabantiformes</taxon>
        <taxon>Channoidei</taxon>
        <taxon>Channidae</taxon>
        <taxon>Channa</taxon>
    </lineage>
</organism>
<dbReference type="PRINTS" id="PR00700">
    <property type="entry name" value="PRTYPHPHTASE"/>
</dbReference>
<dbReference type="Pfam" id="PF00102">
    <property type="entry name" value="Y_phosphatase"/>
    <property type="match status" value="1"/>
</dbReference>
<reference evidence="15 16" key="1">
    <citation type="submission" date="2019-02" db="EMBL/GenBank/DDBJ databases">
        <title>Opniocepnalus argus genome.</title>
        <authorList>
            <person name="Zhou C."/>
            <person name="Xiao S."/>
        </authorList>
    </citation>
    <scope>NUCLEOTIDE SEQUENCE [LARGE SCALE GENOMIC DNA]</scope>
    <source>
        <strain evidence="15">OARG1902GOOAL</strain>
        <tissue evidence="15">Muscle</tissue>
    </source>
</reference>
<keyword evidence="9" id="KW-0325">Glycoprotein</keyword>
<feature type="domain" description="Fibronectin type-III" evidence="14">
    <location>
        <begin position="787"/>
        <end position="874"/>
    </location>
</feature>
<dbReference type="GO" id="GO:0016020">
    <property type="term" value="C:membrane"/>
    <property type="evidence" value="ECO:0007669"/>
    <property type="project" value="UniProtKB-SubCell"/>
</dbReference>
<keyword evidence="15" id="KW-0675">Receptor</keyword>
<dbReference type="PROSITE" id="PS00383">
    <property type="entry name" value="TYR_PHOSPHATASE_1"/>
    <property type="match status" value="1"/>
</dbReference>
<evidence type="ECO:0000256" key="10">
    <source>
        <dbReference type="ARBA" id="ARBA00051722"/>
    </source>
</evidence>
<dbReference type="SMART" id="SM00194">
    <property type="entry name" value="PTPc"/>
    <property type="match status" value="1"/>
</dbReference>
<proteinExistence type="predicted"/>
<dbReference type="InterPro" id="IPR000242">
    <property type="entry name" value="PTP_cat"/>
</dbReference>
<comment type="catalytic activity">
    <reaction evidence="10">
        <text>O-phospho-L-tyrosyl-[protein] + H2O = L-tyrosyl-[protein] + phosphate</text>
        <dbReference type="Rhea" id="RHEA:10684"/>
        <dbReference type="Rhea" id="RHEA-COMP:10136"/>
        <dbReference type="Rhea" id="RHEA-COMP:20101"/>
        <dbReference type="ChEBI" id="CHEBI:15377"/>
        <dbReference type="ChEBI" id="CHEBI:43474"/>
        <dbReference type="ChEBI" id="CHEBI:46858"/>
        <dbReference type="ChEBI" id="CHEBI:61978"/>
        <dbReference type="EC" id="3.1.3.48"/>
    </reaction>
</comment>
<dbReference type="InterPro" id="IPR000387">
    <property type="entry name" value="Tyr_Pase_dom"/>
</dbReference>
<name>A0A6G1QPS3_CHAAH</name>
<dbReference type="FunFam" id="3.90.190.10:FF:000009">
    <property type="entry name" value="Receptor-type tyrosine-protein phosphatase beta"/>
    <property type="match status" value="1"/>
</dbReference>
<evidence type="ECO:0000256" key="7">
    <source>
        <dbReference type="ARBA" id="ARBA00022989"/>
    </source>
</evidence>
<dbReference type="InterPro" id="IPR036116">
    <property type="entry name" value="FN3_sf"/>
</dbReference>
<keyword evidence="7" id="KW-1133">Transmembrane helix</keyword>
<feature type="signal peptide" evidence="11">
    <location>
        <begin position="1"/>
        <end position="28"/>
    </location>
</feature>
<evidence type="ECO:0000313" key="15">
    <source>
        <dbReference type="EMBL" id="KAF3704484.1"/>
    </source>
</evidence>
<dbReference type="InterPro" id="IPR003961">
    <property type="entry name" value="FN3_dom"/>
</dbReference>
<dbReference type="PANTHER" id="PTHR46957">
    <property type="entry name" value="CYTOKINE RECEPTOR"/>
    <property type="match status" value="1"/>
</dbReference>
<evidence type="ECO:0000259" key="12">
    <source>
        <dbReference type="PROSITE" id="PS50055"/>
    </source>
</evidence>
<evidence type="ECO:0000256" key="5">
    <source>
        <dbReference type="ARBA" id="ARBA00022801"/>
    </source>
</evidence>
<feature type="domain" description="Tyrosine specific protein phosphatases" evidence="13">
    <location>
        <begin position="1585"/>
        <end position="1658"/>
    </location>
</feature>
<evidence type="ECO:0000259" key="13">
    <source>
        <dbReference type="PROSITE" id="PS50056"/>
    </source>
</evidence>
<keyword evidence="3" id="KW-0812">Transmembrane</keyword>
<evidence type="ECO:0000313" key="16">
    <source>
        <dbReference type="Proteomes" id="UP000503349"/>
    </source>
</evidence>
<evidence type="ECO:0000256" key="9">
    <source>
        <dbReference type="ARBA" id="ARBA00023180"/>
    </source>
</evidence>
<dbReference type="InterPro" id="IPR016130">
    <property type="entry name" value="Tyr_Pase_AS"/>
</dbReference>
<evidence type="ECO:0000259" key="14">
    <source>
        <dbReference type="PROSITE" id="PS50853"/>
    </source>
</evidence>
<evidence type="ECO:0000256" key="2">
    <source>
        <dbReference type="ARBA" id="ARBA00013064"/>
    </source>
</evidence>
<dbReference type="GO" id="GO:0004725">
    <property type="term" value="F:protein tyrosine phosphatase activity"/>
    <property type="evidence" value="ECO:0007669"/>
    <property type="project" value="UniProtKB-EC"/>
</dbReference>
<gene>
    <name evidence="15" type="ORF">EXN66_Car020173</name>
</gene>
<feature type="domain" description="Fibronectin type-III" evidence="14">
    <location>
        <begin position="426"/>
        <end position="513"/>
    </location>
</feature>
<dbReference type="PANTHER" id="PTHR46957:SF10">
    <property type="entry name" value="PROTEIN TYROSINE PHOSPHATASE, RECEPTOR TYPE, H"/>
    <property type="match status" value="1"/>
</dbReference>
<dbReference type="Gene3D" id="3.90.190.10">
    <property type="entry name" value="Protein tyrosine phosphatase superfamily"/>
    <property type="match status" value="1"/>
</dbReference>
<reference evidence="16" key="2">
    <citation type="submission" date="2019-02" db="EMBL/GenBank/DDBJ databases">
        <title>Opniocepnalus argus Var Kimnra genome.</title>
        <authorList>
            <person name="Zhou C."/>
            <person name="Xiao S."/>
        </authorList>
    </citation>
    <scope>NUCLEOTIDE SEQUENCE [LARGE SCALE GENOMIC DNA]</scope>
</reference>
<feature type="domain" description="Fibronectin type-III" evidence="14">
    <location>
        <begin position="1219"/>
        <end position="1311"/>
    </location>
</feature>
<feature type="domain" description="Fibronectin type-III" evidence="14">
    <location>
        <begin position="517"/>
        <end position="604"/>
    </location>
</feature>
<feature type="chain" id="PRO_5026264041" description="protein-tyrosine-phosphatase" evidence="11">
    <location>
        <begin position="29"/>
        <end position="1701"/>
    </location>
</feature>
<feature type="domain" description="Fibronectin type-III" evidence="14">
    <location>
        <begin position="1050"/>
        <end position="1138"/>
    </location>
</feature>
<keyword evidence="4 11" id="KW-0732">Signal</keyword>
<dbReference type="InterPro" id="IPR050713">
    <property type="entry name" value="RTP_Phos/Ushers"/>
</dbReference>
<dbReference type="InterPro" id="IPR013783">
    <property type="entry name" value="Ig-like_fold"/>
</dbReference>
<dbReference type="PROSITE" id="PS50056">
    <property type="entry name" value="TYR_PHOSPHATASE_2"/>
    <property type="match status" value="1"/>
</dbReference>
<dbReference type="InterPro" id="IPR029021">
    <property type="entry name" value="Prot-tyrosine_phosphatase-like"/>
</dbReference>
<feature type="domain" description="Fibronectin type-III" evidence="14">
    <location>
        <begin position="256"/>
        <end position="346"/>
    </location>
</feature>
<feature type="domain" description="Fibronectin type-III" evidence="14">
    <location>
        <begin position="139"/>
        <end position="230"/>
    </location>
</feature>
<dbReference type="EMBL" id="CM015731">
    <property type="protein sequence ID" value="KAF3704484.1"/>
    <property type="molecule type" value="Genomic_DNA"/>
</dbReference>
<evidence type="ECO:0000256" key="11">
    <source>
        <dbReference type="SAM" id="SignalP"/>
    </source>
</evidence>
<feature type="domain" description="Tyrosine-protein phosphatase" evidence="12">
    <location>
        <begin position="1406"/>
        <end position="1667"/>
    </location>
</feature>
<keyword evidence="5" id="KW-0378">Hydrolase</keyword>
<protein>
    <recommendedName>
        <fullName evidence="2">protein-tyrosine-phosphatase</fullName>
        <ecNumber evidence="2">3.1.3.48</ecNumber>
    </recommendedName>
</protein>
<evidence type="ECO:0000256" key="1">
    <source>
        <dbReference type="ARBA" id="ARBA00004479"/>
    </source>
</evidence>
<dbReference type="EC" id="3.1.3.48" evidence="2"/>
<dbReference type="SUPFAM" id="SSF52799">
    <property type="entry name" value="(Phosphotyrosine protein) phosphatases II"/>
    <property type="match status" value="1"/>
</dbReference>
<evidence type="ECO:0000256" key="8">
    <source>
        <dbReference type="ARBA" id="ARBA00023136"/>
    </source>
</evidence>
<evidence type="ECO:0000256" key="4">
    <source>
        <dbReference type="ARBA" id="ARBA00022729"/>
    </source>
</evidence>
<dbReference type="Pfam" id="PF00041">
    <property type="entry name" value="fn3"/>
    <property type="match status" value="7"/>
</dbReference>
<keyword evidence="8" id="KW-0472">Membrane</keyword>
<keyword evidence="16" id="KW-1185">Reference proteome</keyword>
<evidence type="ECO:0000256" key="3">
    <source>
        <dbReference type="ARBA" id="ARBA00022692"/>
    </source>
</evidence>
<dbReference type="Proteomes" id="UP000503349">
    <property type="component" value="Chromosome 20"/>
</dbReference>
<feature type="domain" description="Fibronectin type-III" evidence="14">
    <location>
        <begin position="884"/>
        <end position="968"/>
    </location>
</feature>
<dbReference type="PROSITE" id="PS50853">
    <property type="entry name" value="FN3"/>
    <property type="match status" value="9"/>
</dbReference>
<dbReference type="CDD" id="cd00063">
    <property type="entry name" value="FN3"/>
    <property type="match status" value="6"/>
</dbReference>